<feature type="region of interest" description="Disordered" evidence="8">
    <location>
        <begin position="578"/>
        <end position="605"/>
    </location>
</feature>
<dbReference type="EC" id="3.2.1.23" evidence="3"/>
<dbReference type="InterPro" id="IPR017853">
    <property type="entry name" value="GH"/>
</dbReference>
<dbReference type="InterPro" id="IPR003476">
    <property type="entry name" value="Glyco_hydro_42"/>
</dbReference>
<dbReference type="PANTHER" id="PTHR36447">
    <property type="entry name" value="BETA-GALACTOSIDASE GANA"/>
    <property type="match status" value="1"/>
</dbReference>
<dbReference type="CDD" id="cd03143">
    <property type="entry name" value="A4_beta-galactosidase_middle_domain"/>
    <property type="match status" value="1"/>
</dbReference>
<dbReference type="GO" id="GO:0009341">
    <property type="term" value="C:beta-galactosidase complex"/>
    <property type="evidence" value="ECO:0007669"/>
    <property type="project" value="InterPro"/>
</dbReference>
<keyword evidence="7" id="KW-0326">Glycosidase</keyword>
<dbReference type="EMBL" id="BIMR01000083">
    <property type="protein sequence ID" value="GCE76254.1"/>
    <property type="molecule type" value="Genomic_DNA"/>
</dbReference>
<sequence length="747" mass="81422">MPVQHARVRFGAAYYHEYHGPGADPTPDDLERDLDLMVAAGFSVIRVGESVWSTWEPSDGVFDLDWLQPVLDGAHARGIDVVLGTPTYAVPPWLVRRYPEIAGENATGRPMGWGARQEADFTHPVFRWYAERVLRRIVERYRDHPAVVGWQVDNEPGLHLLHNRGVFERFVDHLKDTYGDVETLNREWGLVYWSHRLSTWADLWTPDGNAQPQYDLAWRRFQASLTTEMIDWQARAVRALARPEQWVTTCIAYERPALEDADLASVLDVTSGNAYYTMQDGLAHPSSDVVPQSWTATGTWALFQVADVMWSSRDEPFLVTETDAQAIGGPSTNLPAYPGQWRQSAWALVARGARMVEYWHWRTLHYGAETYWGGVLPHSGVPGRAYREIAGLGAELARAGDVLADATPDADVAIWHAGSSRWALAGQPPLQTASGDGDPLSYPRIVAAFYRGAFDAGLQVRVVRPQHLASEDPAAAAARLPVLVAAAFYAASDDELDWLRRYAEAGGHLVVGPRTGYADTEARPRTTPQPGGLSDAAGAWYDEIANLPAPVPVVAPDGSPLDLADDATATAWAESLTTGAPPARSVLPSEIGTSRSRSRTDVTTSAPDAAATVLAAYDHPHHGRWAAATTRAYGDGRVTVVGTVPGPSFARSLSRWLVPQPLAGWADLPLSVTVHTSTRPDGSRVHVLHNWSWEPVDVVAPVDLDVLVTARGDRPADPPPADAPGDPLDAGTTVHLGPWDVLVATTR</sequence>
<feature type="domain" description="Glycoside hydrolase family 42 N-terminal" evidence="9">
    <location>
        <begin position="28"/>
        <end position="398"/>
    </location>
</feature>
<gene>
    <name evidence="11" type="ORF">CBZ_13100</name>
</gene>
<dbReference type="GO" id="GO:0005975">
    <property type="term" value="P:carbohydrate metabolic process"/>
    <property type="evidence" value="ECO:0007669"/>
    <property type="project" value="InterPro"/>
</dbReference>
<organism evidence="11 12">
    <name type="scientific">Cellulomonas biazotea</name>
    <dbReference type="NCBI Taxonomy" id="1709"/>
    <lineage>
        <taxon>Bacteria</taxon>
        <taxon>Bacillati</taxon>
        <taxon>Actinomycetota</taxon>
        <taxon>Actinomycetes</taxon>
        <taxon>Micrococcales</taxon>
        <taxon>Cellulomonadaceae</taxon>
        <taxon>Cellulomonas</taxon>
    </lineage>
</organism>
<evidence type="ECO:0000256" key="4">
    <source>
        <dbReference type="ARBA" id="ARBA00022723"/>
    </source>
</evidence>
<evidence type="ECO:0000256" key="6">
    <source>
        <dbReference type="ARBA" id="ARBA00022833"/>
    </source>
</evidence>
<comment type="catalytic activity">
    <reaction evidence="1">
        <text>Hydrolysis of terminal non-reducing beta-D-galactose residues in beta-D-galactosides.</text>
        <dbReference type="EC" id="3.2.1.23"/>
    </reaction>
</comment>
<dbReference type="GO" id="GO:0046872">
    <property type="term" value="F:metal ion binding"/>
    <property type="evidence" value="ECO:0007669"/>
    <property type="project" value="UniProtKB-KW"/>
</dbReference>
<evidence type="ECO:0000256" key="1">
    <source>
        <dbReference type="ARBA" id="ARBA00001412"/>
    </source>
</evidence>
<dbReference type="Pfam" id="PF08532">
    <property type="entry name" value="Glyco_hydro_42M"/>
    <property type="match status" value="1"/>
</dbReference>
<dbReference type="PANTHER" id="PTHR36447:SF2">
    <property type="entry name" value="BETA-GALACTOSIDASE YESZ"/>
    <property type="match status" value="1"/>
</dbReference>
<dbReference type="SUPFAM" id="SSF52317">
    <property type="entry name" value="Class I glutamine amidotransferase-like"/>
    <property type="match status" value="1"/>
</dbReference>
<evidence type="ECO:0000313" key="12">
    <source>
        <dbReference type="Proteomes" id="UP000289954"/>
    </source>
</evidence>
<dbReference type="Gene3D" id="3.40.50.880">
    <property type="match status" value="1"/>
</dbReference>
<evidence type="ECO:0000256" key="2">
    <source>
        <dbReference type="ARBA" id="ARBA00005940"/>
    </source>
</evidence>
<feature type="region of interest" description="Disordered" evidence="8">
    <location>
        <begin position="710"/>
        <end position="734"/>
    </location>
</feature>
<comment type="caution">
    <text evidence="11">The sequence shown here is derived from an EMBL/GenBank/DDBJ whole genome shotgun (WGS) entry which is preliminary data.</text>
</comment>
<evidence type="ECO:0000259" key="10">
    <source>
        <dbReference type="Pfam" id="PF08532"/>
    </source>
</evidence>
<dbReference type="InterPro" id="IPR013529">
    <property type="entry name" value="Glyco_hydro_42_N"/>
</dbReference>
<dbReference type="Proteomes" id="UP000289954">
    <property type="component" value="Unassembled WGS sequence"/>
</dbReference>
<comment type="similarity">
    <text evidence="2">Belongs to the glycosyl hydrolase 42 family.</text>
</comment>
<evidence type="ECO:0000256" key="3">
    <source>
        <dbReference type="ARBA" id="ARBA00012756"/>
    </source>
</evidence>
<evidence type="ECO:0000259" key="9">
    <source>
        <dbReference type="Pfam" id="PF02449"/>
    </source>
</evidence>
<dbReference type="InterPro" id="IPR013738">
    <property type="entry name" value="Beta_galactosidase_Trimer"/>
</dbReference>
<dbReference type="RefSeq" id="WP_130780858.1">
    <property type="nucleotide sequence ID" value="NZ_BIMR01000083.1"/>
</dbReference>
<dbReference type="GO" id="GO:0004565">
    <property type="term" value="F:beta-galactosidase activity"/>
    <property type="evidence" value="ECO:0007669"/>
    <property type="project" value="UniProtKB-EC"/>
</dbReference>
<dbReference type="OrthoDB" id="9800974at2"/>
<dbReference type="Gene3D" id="3.20.20.80">
    <property type="entry name" value="Glycosidases"/>
    <property type="match status" value="1"/>
</dbReference>
<keyword evidence="6" id="KW-0862">Zinc</keyword>
<dbReference type="InterPro" id="IPR029062">
    <property type="entry name" value="Class_I_gatase-like"/>
</dbReference>
<dbReference type="SUPFAM" id="SSF51445">
    <property type="entry name" value="(Trans)glycosidases"/>
    <property type="match status" value="1"/>
</dbReference>
<feature type="region of interest" description="Disordered" evidence="8">
    <location>
        <begin position="516"/>
        <end position="535"/>
    </location>
</feature>
<reference evidence="11 12" key="1">
    <citation type="submission" date="2019-01" db="EMBL/GenBank/DDBJ databases">
        <title>Draft genome sequence of Cellulomonas takizawaensis strain TKZ-21.</title>
        <authorList>
            <person name="Yamamura H."/>
            <person name="Hayashi T."/>
            <person name="Hamada M."/>
            <person name="Serisawa Y."/>
            <person name="Matsuyama K."/>
            <person name="Nakagawa Y."/>
            <person name="Otoguro M."/>
            <person name="Yanagida F."/>
            <person name="Hayakawa M."/>
        </authorList>
    </citation>
    <scope>NUCLEOTIDE SEQUENCE [LARGE SCALE GENOMIC DNA]</scope>
    <source>
        <strain evidence="11 12">NBRC12680</strain>
    </source>
</reference>
<protein>
    <recommendedName>
        <fullName evidence="3">beta-galactosidase</fullName>
        <ecNumber evidence="3">3.2.1.23</ecNumber>
    </recommendedName>
</protein>
<accession>A0A402DQ56</accession>
<proteinExistence type="inferred from homology"/>
<evidence type="ECO:0000256" key="8">
    <source>
        <dbReference type="SAM" id="MobiDB-lite"/>
    </source>
</evidence>
<keyword evidence="12" id="KW-1185">Reference proteome</keyword>
<keyword evidence="4" id="KW-0479">Metal-binding</keyword>
<evidence type="ECO:0000313" key="11">
    <source>
        <dbReference type="EMBL" id="GCE76254.1"/>
    </source>
</evidence>
<dbReference type="AlphaFoldDB" id="A0A402DQ56"/>
<evidence type="ECO:0000256" key="7">
    <source>
        <dbReference type="ARBA" id="ARBA00023295"/>
    </source>
</evidence>
<keyword evidence="5" id="KW-0378">Hydrolase</keyword>
<name>A0A402DQ56_9CELL</name>
<dbReference type="Pfam" id="PF02449">
    <property type="entry name" value="Glyco_hydro_42"/>
    <property type="match status" value="1"/>
</dbReference>
<evidence type="ECO:0000256" key="5">
    <source>
        <dbReference type="ARBA" id="ARBA00022801"/>
    </source>
</evidence>
<feature type="domain" description="Beta-galactosidase trimerisation" evidence="10">
    <location>
        <begin position="410"/>
        <end position="576"/>
    </location>
</feature>